<evidence type="ECO:0000313" key="2">
    <source>
        <dbReference type="EMBL" id="HIT95320.1"/>
    </source>
</evidence>
<keyword evidence="1" id="KW-0472">Membrane</keyword>
<name>A0A9D1KSM0_9FIRM</name>
<comment type="caution">
    <text evidence="2">The sequence shown here is derived from an EMBL/GenBank/DDBJ whole genome shotgun (WGS) entry which is preliminary data.</text>
</comment>
<evidence type="ECO:0000313" key="3">
    <source>
        <dbReference type="Proteomes" id="UP000824160"/>
    </source>
</evidence>
<keyword evidence="1" id="KW-0812">Transmembrane</keyword>
<protein>
    <submittedName>
        <fullName evidence="2">Uncharacterized protein</fullName>
    </submittedName>
</protein>
<sequence length="178" mass="19153">MAEKRVINVVRQEGLKDLNNLLFVGVMMAVGVVLRLCAGFLAVAGMHPNFLIATYCLSLLIVRPKLHEAAIIGLISGCISQIGTSMPWINILTETVGAVVMTLLLMLPLPMLLRPIITTFLTTLVSGFLFIGIVSCTYVSPMSAAIFGQMSMVALVTAFLNCVIVTVLSIPVSRVMNK</sequence>
<feature type="transmembrane region" description="Helical" evidence="1">
    <location>
        <begin position="95"/>
        <end position="113"/>
    </location>
</feature>
<feature type="transmembrane region" description="Helical" evidence="1">
    <location>
        <begin position="120"/>
        <end position="140"/>
    </location>
</feature>
<feature type="transmembrane region" description="Helical" evidence="1">
    <location>
        <begin position="146"/>
        <end position="170"/>
    </location>
</feature>
<dbReference type="AlphaFoldDB" id="A0A9D1KSM0"/>
<accession>A0A9D1KSM0</accession>
<feature type="transmembrane region" description="Helical" evidence="1">
    <location>
        <begin position="21"/>
        <end position="41"/>
    </location>
</feature>
<reference evidence="2" key="2">
    <citation type="journal article" date="2021" name="PeerJ">
        <title>Extensive microbial diversity within the chicken gut microbiome revealed by metagenomics and culture.</title>
        <authorList>
            <person name="Gilroy R."/>
            <person name="Ravi A."/>
            <person name="Getino M."/>
            <person name="Pursley I."/>
            <person name="Horton D.L."/>
            <person name="Alikhan N.F."/>
            <person name="Baker D."/>
            <person name="Gharbi K."/>
            <person name="Hall N."/>
            <person name="Watson M."/>
            <person name="Adriaenssens E.M."/>
            <person name="Foster-Nyarko E."/>
            <person name="Jarju S."/>
            <person name="Secka A."/>
            <person name="Antonio M."/>
            <person name="Oren A."/>
            <person name="Chaudhuri R.R."/>
            <person name="La Ragione R."/>
            <person name="Hildebrand F."/>
            <person name="Pallen M.J."/>
        </authorList>
    </citation>
    <scope>NUCLEOTIDE SEQUENCE</scope>
    <source>
        <strain evidence="2">ChiBcec7-5410</strain>
    </source>
</reference>
<proteinExistence type="predicted"/>
<keyword evidence="1" id="KW-1133">Transmembrane helix</keyword>
<dbReference type="EMBL" id="DVLW01000247">
    <property type="protein sequence ID" value="HIT95320.1"/>
    <property type="molecule type" value="Genomic_DNA"/>
</dbReference>
<reference evidence="2" key="1">
    <citation type="submission" date="2020-10" db="EMBL/GenBank/DDBJ databases">
        <authorList>
            <person name="Gilroy R."/>
        </authorList>
    </citation>
    <scope>NUCLEOTIDE SEQUENCE</scope>
    <source>
        <strain evidence="2">ChiBcec7-5410</strain>
    </source>
</reference>
<gene>
    <name evidence="2" type="ORF">IAC43_09055</name>
</gene>
<dbReference type="Proteomes" id="UP000824160">
    <property type="component" value="Unassembled WGS sequence"/>
</dbReference>
<evidence type="ECO:0000256" key="1">
    <source>
        <dbReference type="SAM" id="Phobius"/>
    </source>
</evidence>
<organism evidence="2 3">
    <name type="scientific">Candidatus Faecivivens stercoripullorum</name>
    <dbReference type="NCBI Taxonomy" id="2840805"/>
    <lineage>
        <taxon>Bacteria</taxon>
        <taxon>Bacillati</taxon>
        <taxon>Bacillota</taxon>
        <taxon>Clostridia</taxon>
        <taxon>Eubacteriales</taxon>
        <taxon>Oscillospiraceae</taxon>
        <taxon>Oscillospiraceae incertae sedis</taxon>
        <taxon>Candidatus Faecivivens</taxon>
    </lineage>
</organism>